<feature type="compositionally biased region" description="Basic and acidic residues" evidence="1">
    <location>
        <begin position="34"/>
        <end position="43"/>
    </location>
</feature>
<proteinExistence type="predicted"/>
<evidence type="ECO:0000256" key="1">
    <source>
        <dbReference type="SAM" id="MobiDB-lite"/>
    </source>
</evidence>
<keyword evidence="3" id="KW-1185">Reference proteome</keyword>
<dbReference type="EMBL" id="MU006021">
    <property type="protein sequence ID" value="KAF2857986.1"/>
    <property type="molecule type" value="Genomic_DNA"/>
</dbReference>
<evidence type="ECO:0000313" key="2">
    <source>
        <dbReference type="EMBL" id="KAF2857986.1"/>
    </source>
</evidence>
<gene>
    <name evidence="2" type="ORF">K470DRAFT_266408</name>
</gene>
<feature type="region of interest" description="Disordered" evidence="1">
    <location>
        <begin position="176"/>
        <end position="221"/>
    </location>
</feature>
<reference evidence="2" key="1">
    <citation type="journal article" date="2020" name="Stud. Mycol.">
        <title>101 Dothideomycetes genomes: a test case for predicting lifestyles and emergence of pathogens.</title>
        <authorList>
            <person name="Haridas S."/>
            <person name="Albert R."/>
            <person name="Binder M."/>
            <person name="Bloem J."/>
            <person name="Labutti K."/>
            <person name="Salamov A."/>
            <person name="Andreopoulos B."/>
            <person name="Baker S."/>
            <person name="Barry K."/>
            <person name="Bills G."/>
            <person name="Bluhm B."/>
            <person name="Cannon C."/>
            <person name="Castanera R."/>
            <person name="Culley D."/>
            <person name="Daum C."/>
            <person name="Ezra D."/>
            <person name="Gonzalez J."/>
            <person name="Henrissat B."/>
            <person name="Kuo A."/>
            <person name="Liang C."/>
            <person name="Lipzen A."/>
            <person name="Lutzoni F."/>
            <person name="Magnuson J."/>
            <person name="Mondo S."/>
            <person name="Nolan M."/>
            <person name="Ohm R."/>
            <person name="Pangilinan J."/>
            <person name="Park H.-J."/>
            <person name="Ramirez L."/>
            <person name="Alfaro M."/>
            <person name="Sun H."/>
            <person name="Tritt A."/>
            <person name="Yoshinaga Y."/>
            <person name="Zwiers L.-H."/>
            <person name="Turgeon B."/>
            <person name="Goodwin S."/>
            <person name="Spatafora J."/>
            <person name="Crous P."/>
            <person name="Grigoriev I."/>
        </authorList>
    </citation>
    <scope>NUCLEOTIDE SEQUENCE</scope>
    <source>
        <strain evidence="2">CBS 480.64</strain>
    </source>
</reference>
<dbReference type="AlphaFoldDB" id="A0A6A7BRS3"/>
<name>A0A6A7BRS3_9PEZI</name>
<organism evidence="2 3">
    <name type="scientific">Piedraia hortae CBS 480.64</name>
    <dbReference type="NCBI Taxonomy" id="1314780"/>
    <lineage>
        <taxon>Eukaryota</taxon>
        <taxon>Fungi</taxon>
        <taxon>Dikarya</taxon>
        <taxon>Ascomycota</taxon>
        <taxon>Pezizomycotina</taxon>
        <taxon>Dothideomycetes</taxon>
        <taxon>Dothideomycetidae</taxon>
        <taxon>Capnodiales</taxon>
        <taxon>Piedraiaceae</taxon>
        <taxon>Piedraia</taxon>
    </lineage>
</organism>
<protein>
    <submittedName>
        <fullName evidence="2">Uncharacterized protein</fullName>
    </submittedName>
</protein>
<feature type="region of interest" description="Disordered" evidence="1">
    <location>
        <begin position="1"/>
        <end position="161"/>
    </location>
</feature>
<sequence length="315" mass="33906">MHHKTWASKDDDDAAKTSTARKVSTGRISIGGVAEEKGSENKDTCASILVDNESSDVSNNDGVKTGAATAPKVKEETQRPNNPPKPRRSRSVGSTPAKESKKSTVTTTSAGKQNKVVKSSARSSQSSKPTPKKNAPPPAPARPAAASPTPPPPSDEKVTWGYVRAHPNEVFHFARGGILARGPPPPDSAINVTIGPTPQDGSGQYARRQARIHAEKNPTYEEDDFPAVKSLVMKKMGPDRFPKVTWYYRGAGYWSRSNGDGHEDEEMAESHGEGEEQDKDEEMTDADADSEEHEPGEDDQESDGSSEDSMQVIEG</sequence>
<feature type="region of interest" description="Disordered" evidence="1">
    <location>
        <begin position="252"/>
        <end position="315"/>
    </location>
</feature>
<feature type="compositionally biased region" description="Low complexity" evidence="1">
    <location>
        <begin position="119"/>
        <end position="133"/>
    </location>
</feature>
<evidence type="ECO:0000313" key="3">
    <source>
        <dbReference type="Proteomes" id="UP000799421"/>
    </source>
</evidence>
<feature type="compositionally biased region" description="Acidic residues" evidence="1">
    <location>
        <begin position="275"/>
        <end position="306"/>
    </location>
</feature>
<feature type="compositionally biased region" description="Polar residues" evidence="1">
    <location>
        <begin position="190"/>
        <end position="202"/>
    </location>
</feature>
<dbReference type="Proteomes" id="UP000799421">
    <property type="component" value="Unassembled WGS sequence"/>
</dbReference>
<accession>A0A6A7BRS3</accession>